<reference evidence="3" key="2">
    <citation type="submission" date="2020-09" db="EMBL/GenBank/DDBJ databases">
        <authorList>
            <person name="Sun Q."/>
            <person name="Ohkuma M."/>
        </authorList>
    </citation>
    <scope>NUCLEOTIDE SEQUENCE</scope>
    <source>
        <strain evidence="3">JCM 4335</strain>
    </source>
</reference>
<dbReference type="AlphaFoldDB" id="A0A918EMB3"/>
<feature type="region of interest" description="Disordered" evidence="1">
    <location>
        <begin position="41"/>
        <end position="60"/>
    </location>
</feature>
<keyword evidence="2" id="KW-0812">Transmembrane</keyword>
<gene>
    <name evidence="3" type="ORF">GCM10010249_46000</name>
</gene>
<proteinExistence type="predicted"/>
<dbReference type="EMBL" id="BMSV01000009">
    <property type="protein sequence ID" value="GGQ22005.1"/>
    <property type="molecule type" value="Genomic_DNA"/>
</dbReference>
<dbReference type="RefSeq" id="WP_189536958.1">
    <property type="nucleotide sequence ID" value="NZ_BMSV01000009.1"/>
</dbReference>
<evidence type="ECO:0000256" key="2">
    <source>
        <dbReference type="SAM" id="Phobius"/>
    </source>
</evidence>
<evidence type="ECO:0000256" key="1">
    <source>
        <dbReference type="SAM" id="MobiDB-lite"/>
    </source>
</evidence>
<dbReference type="Proteomes" id="UP000654123">
    <property type="component" value="Unassembled WGS sequence"/>
</dbReference>
<name>A0A918EMB3_9ACTN</name>
<organism evidence="3 4">
    <name type="scientific">Streptomyces roseolilacinus</name>
    <dbReference type="NCBI Taxonomy" id="66904"/>
    <lineage>
        <taxon>Bacteria</taxon>
        <taxon>Bacillati</taxon>
        <taxon>Actinomycetota</taxon>
        <taxon>Actinomycetes</taxon>
        <taxon>Kitasatosporales</taxon>
        <taxon>Streptomycetaceae</taxon>
        <taxon>Streptomyces</taxon>
    </lineage>
</organism>
<accession>A0A918EMB3</accession>
<feature type="transmembrane region" description="Helical" evidence="2">
    <location>
        <begin position="16"/>
        <end position="34"/>
    </location>
</feature>
<reference evidence="3" key="1">
    <citation type="journal article" date="2014" name="Int. J. Syst. Evol. Microbiol.">
        <title>Complete genome sequence of Corynebacterium casei LMG S-19264T (=DSM 44701T), isolated from a smear-ripened cheese.</title>
        <authorList>
            <consortium name="US DOE Joint Genome Institute (JGI-PGF)"/>
            <person name="Walter F."/>
            <person name="Albersmeier A."/>
            <person name="Kalinowski J."/>
            <person name="Ruckert C."/>
        </authorList>
    </citation>
    <scope>NUCLEOTIDE SEQUENCE</scope>
    <source>
        <strain evidence="3">JCM 4335</strain>
    </source>
</reference>
<comment type="caution">
    <text evidence="3">The sequence shown here is derived from an EMBL/GenBank/DDBJ whole genome shotgun (WGS) entry which is preliminary data.</text>
</comment>
<evidence type="ECO:0000313" key="4">
    <source>
        <dbReference type="Proteomes" id="UP000654123"/>
    </source>
</evidence>
<sequence length="101" mass="11149">MPKEPDEDGRKGAREWLTPAVAVVAVALSLLSFLEARRANDQARQANRESRRQAEREQASRIDFIAWNQGGVESLSIADHTRSLITDVTLGFRPGHGNPKG</sequence>
<keyword evidence="4" id="KW-1185">Reference proteome</keyword>
<protein>
    <submittedName>
        <fullName evidence="3">Uncharacterized protein</fullName>
    </submittedName>
</protein>
<keyword evidence="2" id="KW-0472">Membrane</keyword>
<keyword evidence="2" id="KW-1133">Transmembrane helix</keyword>
<evidence type="ECO:0000313" key="3">
    <source>
        <dbReference type="EMBL" id="GGQ22005.1"/>
    </source>
</evidence>